<comment type="cofactor">
    <cofactor evidence="1">
        <name>Ca(2+)</name>
        <dbReference type="ChEBI" id="CHEBI:29108"/>
    </cofactor>
</comment>
<keyword evidence="4" id="KW-0732">Signal</keyword>
<accession>A0A177C0Z5</accession>
<keyword evidence="13" id="KW-1185">Reference proteome</keyword>
<evidence type="ECO:0000256" key="3">
    <source>
        <dbReference type="ARBA" id="ARBA00007658"/>
    </source>
</evidence>
<dbReference type="GO" id="GO:0016020">
    <property type="term" value="C:membrane"/>
    <property type="evidence" value="ECO:0007669"/>
    <property type="project" value="InterPro"/>
</dbReference>
<dbReference type="GO" id="GO:0005975">
    <property type="term" value="P:carbohydrate metabolic process"/>
    <property type="evidence" value="ECO:0007669"/>
    <property type="project" value="InterPro"/>
</dbReference>
<keyword evidence="5 11" id="KW-0378">Hydrolase</keyword>
<evidence type="ECO:0000256" key="8">
    <source>
        <dbReference type="ARBA" id="ARBA00023295"/>
    </source>
</evidence>
<dbReference type="EC" id="3.2.1.-" evidence="11"/>
<reference evidence="12 13" key="1">
    <citation type="submission" date="2016-05" db="EMBL/GenBank/DDBJ databases">
        <title>Comparative analysis of secretome profiles of manganese(II)-oxidizing ascomycete fungi.</title>
        <authorList>
            <consortium name="DOE Joint Genome Institute"/>
            <person name="Zeiner C.A."/>
            <person name="Purvine S.O."/>
            <person name="Zink E.M."/>
            <person name="Wu S."/>
            <person name="Pasa-Tolic L."/>
            <person name="Chaput D.L."/>
            <person name="Haridas S."/>
            <person name="Grigoriev I.V."/>
            <person name="Santelli C.M."/>
            <person name="Hansel C.M."/>
        </authorList>
    </citation>
    <scope>NUCLEOTIDE SEQUENCE [LARGE SCALE GENOMIC DNA]</scope>
    <source>
        <strain evidence="12 13">AP3s5-JAC2a</strain>
    </source>
</reference>
<comment type="catalytic activity">
    <reaction evidence="10">
        <text>N(4)-(alpha-D-Man-(1-&gt;2)-alpha-D-Man-(1-&gt;2)-alpha-D-Man-(1-&gt;3)-[alpha-D-Man-(1-&gt;2)-alpha-D-Man-(1-&gt;3)-[alpha-D-Man-(1-&gt;2)-alpha-D-Man-(1-&gt;6)]-alpha-D-Man-(1-&gt;6)]-beta-D-Man-(1-&gt;4)-beta-D-GlcNAc-(1-&gt;4)-beta-D-GlcNAc)-L-asparaginyl-[protein] (N-glucan mannose isomer 9A1,2,3B1,2,3) + 4 H2O = N(4)-(alpha-D-Man-(1-&gt;3)-[alpha-D-Man-(1-&gt;3)-[alpha-D-Man-(1-&gt;6)]-alpha-D-Man-(1-&gt;6)]-beta-D-Man-(1-&gt;4)-beta-D-GlcNAc-(1-&gt;4)-beta-D-GlcNAc)-L-asparaginyl-[protein] (N-glucan mannose isomer 5A1,2) + 4 beta-D-mannose</text>
        <dbReference type="Rhea" id="RHEA:56008"/>
        <dbReference type="Rhea" id="RHEA-COMP:14356"/>
        <dbReference type="Rhea" id="RHEA-COMP:14367"/>
        <dbReference type="ChEBI" id="CHEBI:15377"/>
        <dbReference type="ChEBI" id="CHEBI:28563"/>
        <dbReference type="ChEBI" id="CHEBI:59087"/>
        <dbReference type="ChEBI" id="CHEBI:139493"/>
        <dbReference type="EC" id="3.2.1.113"/>
    </reaction>
</comment>
<keyword evidence="8 11" id="KW-0326">Glycosidase</keyword>
<evidence type="ECO:0000256" key="4">
    <source>
        <dbReference type="ARBA" id="ARBA00022729"/>
    </source>
</evidence>
<comment type="pathway">
    <text evidence="2">Protein modification; protein glycosylation.</text>
</comment>
<keyword evidence="6" id="KW-1015">Disulfide bond</keyword>
<sequence>MSISPTYNLELRLHIIKKMPPKATEIIPLLSCRESSPPSLERNRSEPQWRTNGFWSTHPHYKGRPEYVESLFYAHRITGEARFREWAWDAFTAMERYCKAPYGYAQLAGVYRVDPGQWSSESGGRWIDMHESFWAAETLRYLWLAFSDANIASLNR</sequence>
<protein>
    <recommendedName>
        <fullName evidence="11">alpha-1,2-Mannosidase</fullName>
        <ecNumber evidence="11">3.2.1.-</ecNumber>
    </recommendedName>
</protein>
<name>A0A177C0Z5_9PLEO</name>
<gene>
    <name evidence="12" type="ORF">CC84DRAFT_1220836</name>
</gene>
<keyword evidence="7" id="KW-0325">Glycoprotein</keyword>
<dbReference type="InterPro" id="IPR050749">
    <property type="entry name" value="Glycosyl_Hydrolase_47"/>
</dbReference>
<evidence type="ECO:0000256" key="5">
    <source>
        <dbReference type="ARBA" id="ARBA00022801"/>
    </source>
</evidence>
<evidence type="ECO:0000256" key="7">
    <source>
        <dbReference type="ARBA" id="ARBA00023180"/>
    </source>
</evidence>
<dbReference type="GeneID" id="28766693"/>
<evidence type="ECO:0000256" key="9">
    <source>
        <dbReference type="ARBA" id="ARBA00047669"/>
    </source>
</evidence>
<dbReference type="PANTHER" id="PTHR11742:SF101">
    <property type="entry name" value="MANNOSYL-OLIGOSACCHARIDE ALPHA-1,2-MANNOSIDASE 1B"/>
    <property type="match status" value="1"/>
</dbReference>
<dbReference type="Pfam" id="PF01532">
    <property type="entry name" value="Glyco_hydro_47"/>
    <property type="match status" value="1"/>
</dbReference>
<dbReference type="Gene3D" id="1.50.10.10">
    <property type="match status" value="1"/>
</dbReference>
<evidence type="ECO:0000256" key="10">
    <source>
        <dbReference type="ARBA" id="ARBA00048605"/>
    </source>
</evidence>
<dbReference type="PRINTS" id="PR00747">
    <property type="entry name" value="GLYHDRLASE47"/>
</dbReference>
<dbReference type="GO" id="GO:0036503">
    <property type="term" value="P:ERAD pathway"/>
    <property type="evidence" value="ECO:0007669"/>
    <property type="project" value="UniProtKB-ARBA"/>
</dbReference>
<dbReference type="RefSeq" id="XP_018031678.1">
    <property type="nucleotide sequence ID" value="XM_018183207.1"/>
</dbReference>
<dbReference type="AlphaFoldDB" id="A0A177C0Z5"/>
<dbReference type="Proteomes" id="UP000077069">
    <property type="component" value="Unassembled WGS sequence"/>
</dbReference>
<evidence type="ECO:0000256" key="6">
    <source>
        <dbReference type="ARBA" id="ARBA00023157"/>
    </source>
</evidence>
<dbReference type="EMBL" id="KV441557">
    <property type="protein sequence ID" value="OAG01313.1"/>
    <property type="molecule type" value="Genomic_DNA"/>
</dbReference>
<organism evidence="12 13">
    <name type="scientific">Paraphaeosphaeria sporulosa</name>
    <dbReference type="NCBI Taxonomy" id="1460663"/>
    <lineage>
        <taxon>Eukaryota</taxon>
        <taxon>Fungi</taxon>
        <taxon>Dikarya</taxon>
        <taxon>Ascomycota</taxon>
        <taxon>Pezizomycotina</taxon>
        <taxon>Dothideomycetes</taxon>
        <taxon>Pleosporomycetidae</taxon>
        <taxon>Pleosporales</taxon>
        <taxon>Massarineae</taxon>
        <taxon>Didymosphaeriaceae</taxon>
        <taxon>Paraphaeosphaeria</taxon>
    </lineage>
</organism>
<dbReference type="OrthoDB" id="8118055at2759"/>
<evidence type="ECO:0000256" key="11">
    <source>
        <dbReference type="RuleBase" id="RU361193"/>
    </source>
</evidence>
<comment type="catalytic activity">
    <reaction evidence="9">
        <text>N(4)-(alpha-D-Man-(1-&gt;2)-alpha-D-Man-(1-&gt;2)-alpha-D-Man-(1-&gt;3)-[alpha-D-Man-(1-&gt;3)-[alpha-D-Man-(1-&gt;2)-alpha-D-Man-(1-&gt;6)]-alpha-D-Man-(1-&gt;6)]-beta-D-Man-(1-&gt;4)-beta-D-GlcNAc-(1-&gt;4)-beta-D-GlcNAc)-L-asparaginyl-[protein] (N-glucan mannose isomer 8A1,2,3B1,3) + 3 H2O = N(4)-(alpha-D-Man-(1-&gt;3)-[alpha-D-Man-(1-&gt;3)-[alpha-D-Man-(1-&gt;6)]-alpha-D-Man-(1-&gt;6)]-beta-D-Man-(1-&gt;4)-beta-D-GlcNAc-(1-&gt;4)-beta-D-GlcNAc)-L-asparaginyl-[protein] (N-glucan mannose isomer 5A1,2) + 3 beta-D-mannose</text>
        <dbReference type="Rhea" id="RHEA:56028"/>
        <dbReference type="Rhea" id="RHEA-COMP:14358"/>
        <dbReference type="Rhea" id="RHEA-COMP:14367"/>
        <dbReference type="ChEBI" id="CHEBI:15377"/>
        <dbReference type="ChEBI" id="CHEBI:28563"/>
        <dbReference type="ChEBI" id="CHEBI:59087"/>
        <dbReference type="ChEBI" id="CHEBI:60628"/>
        <dbReference type="EC" id="3.2.1.113"/>
    </reaction>
</comment>
<evidence type="ECO:0000256" key="1">
    <source>
        <dbReference type="ARBA" id="ARBA00001913"/>
    </source>
</evidence>
<evidence type="ECO:0000313" key="13">
    <source>
        <dbReference type="Proteomes" id="UP000077069"/>
    </source>
</evidence>
<dbReference type="GO" id="GO:0004571">
    <property type="term" value="F:mannosyl-oligosaccharide 1,2-alpha-mannosidase activity"/>
    <property type="evidence" value="ECO:0007669"/>
    <property type="project" value="UniProtKB-EC"/>
</dbReference>
<evidence type="ECO:0000256" key="2">
    <source>
        <dbReference type="ARBA" id="ARBA00004922"/>
    </source>
</evidence>
<dbReference type="UniPathway" id="UPA00378"/>
<dbReference type="GO" id="GO:0005783">
    <property type="term" value="C:endoplasmic reticulum"/>
    <property type="evidence" value="ECO:0007669"/>
    <property type="project" value="TreeGrafter"/>
</dbReference>
<dbReference type="InterPro" id="IPR012341">
    <property type="entry name" value="6hp_glycosidase-like_sf"/>
</dbReference>
<dbReference type="SUPFAM" id="SSF48225">
    <property type="entry name" value="Seven-hairpin glycosidases"/>
    <property type="match status" value="1"/>
</dbReference>
<dbReference type="GO" id="GO:0005509">
    <property type="term" value="F:calcium ion binding"/>
    <property type="evidence" value="ECO:0007669"/>
    <property type="project" value="InterPro"/>
</dbReference>
<dbReference type="InterPro" id="IPR001382">
    <property type="entry name" value="Glyco_hydro_47"/>
</dbReference>
<comment type="similarity">
    <text evidence="3 11">Belongs to the glycosyl hydrolase 47 family.</text>
</comment>
<dbReference type="InParanoid" id="A0A177C0Z5"/>
<proteinExistence type="inferred from homology"/>
<dbReference type="PANTHER" id="PTHR11742">
    <property type="entry name" value="MANNOSYL-OLIGOSACCHARIDE ALPHA-1,2-MANNOSIDASE-RELATED"/>
    <property type="match status" value="1"/>
</dbReference>
<dbReference type="InterPro" id="IPR036026">
    <property type="entry name" value="Seven-hairpin_glycosidases"/>
</dbReference>
<dbReference type="STRING" id="1460663.A0A177C0Z5"/>
<evidence type="ECO:0000313" key="12">
    <source>
        <dbReference type="EMBL" id="OAG01313.1"/>
    </source>
</evidence>